<dbReference type="PANTHER" id="PTHR40086:SF1">
    <property type="entry name" value="CELL CYCLE REGULATOR CCRZ"/>
    <property type="match status" value="1"/>
</dbReference>
<dbReference type="CDD" id="cd05151">
    <property type="entry name" value="ChoK-like"/>
    <property type="match status" value="1"/>
</dbReference>
<dbReference type="SUPFAM" id="SSF56112">
    <property type="entry name" value="Protein kinase-like (PK-like)"/>
    <property type="match status" value="1"/>
</dbReference>
<dbReference type="AlphaFoldDB" id="A0A1X9NFS0"/>
<dbReference type="STRING" id="716816.BST96_09565"/>
<dbReference type="RefSeq" id="WP_085758491.1">
    <property type="nucleotide sequence ID" value="NZ_CP019343.1"/>
</dbReference>
<name>A0A1X9NFS0_9GAMM</name>
<dbReference type="OrthoDB" id="179763at2"/>
<dbReference type="InterPro" id="IPR002575">
    <property type="entry name" value="Aminoglycoside_PTrfase"/>
</dbReference>
<proteinExistence type="predicted"/>
<dbReference type="InterPro" id="IPR052077">
    <property type="entry name" value="CcrZ_PhaseVar_Mediator"/>
</dbReference>
<keyword evidence="3" id="KW-1185">Reference proteome</keyword>
<dbReference type="PANTHER" id="PTHR40086">
    <property type="entry name" value="PHOSPHOTRANSFERASE YTMP-RELATED"/>
    <property type="match status" value="1"/>
</dbReference>
<reference evidence="2 3" key="1">
    <citation type="submission" date="2016-11" db="EMBL/GenBank/DDBJ databases">
        <title>Trade-off between light-utilization and light-protection in marine flavobacteria.</title>
        <authorList>
            <person name="Kumagai Y."/>
        </authorList>
    </citation>
    <scope>NUCLEOTIDE SEQUENCE [LARGE SCALE GENOMIC DNA]</scope>
    <source>
        <strain evidence="2 3">NBRC 107125</strain>
    </source>
</reference>
<gene>
    <name evidence="2" type="ORF">BST96_09565</name>
</gene>
<dbReference type="Gene3D" id="3.90.1200.10">
    <property type="match status" value="1"/>
</dbReference>
<protein>
    <recommendedName>
        <fullName evidence="1">Aminoglycoside phosphotransferase domain-containing protein</fullName>
    </recommendedName>
</protein>
<accession>A0A1X9NFS0</accession>
<feature type="domain" description="Aminoglycoside phosphotransferase" evidence="1">
    <location>
        <begin position="35"/>
        <end position="246"/>
    </location>
</feature>
<organism evidence="2 3">
    <name type="scientific">Oceanicoccus sagamiensis</name>
    <dbReference type="NCBI Taxonomy" id="716816"/>
    <lineage>
        <taxon>Bacteria</taxon>
        <taxon>Pseudomonadati</taxon>
        <taxon>Pseudomonadota</taxon>
        <taxon>Gammaproteobacteria</taxon>
        <taxon>Cellvibrionales</taxon>
        <taxon>Spongiibacteraceae</taxon>
        <taxon>Oceanicoccus</taxon>
    </lineage>
</organism>
<sequence>MSELTASINLPGAPEIDKVLQDWRSWCNHQPTLERPLHGGLTNKTYLVESLGQRYVVRINAANSRALDLRRDIESRALMFAADAGIGAELVYFDPYECYLVTRYLDAKPWTVTESQAPEGIQLLASLLKTIHRLESVDYLLDINVKANNYWKTIPADSEMANAIEPLKVSIQHHIDLARKKNKQPVLCHNDLMAGNLMQSKEQALYALDWEYAAMGDPYFDLAVVVQGHNLNESESLQLLEYYLDANPDKQALSRLYSNRVIYCYLSVLWYAVKYHSADDKVTLENCQQELDALRQLLA</sequence>
<evidence type="ECO:0000313" key="3">
    <source>
        <dbReference type="Proteomes" id="UP000193450"/>
    </source>
</evidence>
<dbReference type="InterPro" id="IPR011009">
    <property type="entry name" value="Kinase-like_dom_sf"/>
</dbReference>
<dbReference type="KEGG" id="osg:BST96_09565"/>
<evidence type="ECO:0000313" key="2">
    <source>
        <dbReference type="EMBL" id="ARN74349.1"/>
    </source>
</evidence>
<evidence type="ECO:0000259" key="1">
    <source>
        <dbReference type="Pfam" id="PF01636"/>
    </source>
</evidence>
<dbReference type="Gene3D" id="3.30.200.20">
    <property type="entry name" value="Phosphorylase Kinase, domain 1"/>
    <property type="match status" value="1"/>
</dbReference>
<dbReference type="EMBL" id="CP019343">
    <property type="protein sequence ID" value="ARN74349.1"/>
    <property type="molecule type" value="Genomic_DNA"/>
</dbReference>
<dbReference type="Proteomes" id="UP000193450">
    <property type="component" value="Chromosome"/>
</dbReference>
<dbReference type="Pfam" id="PF01636">
    <property type="entry name" value="APH"/>
    <property type="match status" value="1"/>
</dbReference>